<evidence type="ECO:0000256" key="1">
    <source>
        <dbReference type="SAM" id="Phobius"/>
    </source>
</evidence>
<dbReference type="OrthoDB" id="4990840at2"/>
<reference evidence="2 3" key="1">
    <citation type="journal article" date="2016" name="Front. Microbiol.">
        <title>Genomic Resource of Rice Seed Associated Bacteria.</title>
        <authorList>
            <person name="Midha S."/>
            <person name="Bansal K."/>
            <person name="Sharma S."/>
            <person name="Kumar N."/>
            <person name="Patil P.P."/>
            <person name="Chaudhry V."/>
            <person name="Patil P.B."/>
        </authorList>
    </citation>
    <scope>NUCLEOTIDE SEQUENCE [LARGE SCALE GENOMIC DNA]</scope>
    <source>
        <strain evidence="2 3">NS354</strain>
    </source>
</reference>
<sequence length="79" mass="8060">MAKQETGALFEESSQGAVSAVTAIVFLVSIVLVLGGFVVMSYGVNPELGPAEVWTFAGGLAATTLGFALPFTLLPLTGK</sequence>
<gene>
    <name evidence="2" type="ORF">NS354_03140</name>
</gene>
<keyword evidence="1" id="KW-0812">Transmembrane</keyword>
<comment type="caution">
    <text evidence="2">The sequence shown here is derived from an EMBL/GenBank/DDBJ whole genome shotgun (WGS) entry which is preliminary data.</text>
</comment>
<dbReference type="EMBL" id="LDRK01000015">
    <property type="protein sequence ID" value="KTR86746.1"/>
    <property type="molecule type" value="Genomic_DNA"/>
</dbReference>
<keyword evidence="3" id="KW-1185">Reference proteome</keyword>
<accession>A0A147EQE4</accession>
<evidence type="ECO:0000313" key="3">
    <source>
        <dbReference type="Proteomes" id="UP000070810"/>
    </source>
</evidence>
<evidence type="ECO:0000313" key="2">
    <source>
        <dbReference type="EMBL" id="KTR86746.1"/>
    </source>
</evidence>
<dbReference type="AlphaFoldDB" id="A0A147EQE4"/>
<dbReference type="PATRIC" id="fig|1079994.3.peg.615"/>
<dbReference type="Proteomes" id="UP000070810">
    <property type="component" value="Unassembled WGS sequence"/>
</dbReference>
<keyword evidence="1" id="KW-0472">Membrane</keyword>
<name>A0A147EQE4_9MICO</name>
<proteinExistence type="predicted"/>
<protein>
    <submittedName>
        <fullName evidence="2">Uncharacterized protein</fullName>
    </submittedName>
</protein>
<keyword evidence="1" id="KW-1133">Transmembrane helix</keyword>
<dbReference type="RefSeq" id="WP_058593160.1">
    <property type="nucleotide sequence ID" value="NZ_LDRK01000015.1"/>
</dbReference>
<feature type="transmembrane region" description="Helical" evidence="1">
    <location>
        <begin position="54"/>
        <end position="76"/>
    </location>
</feature>
<organism evidence="2 3">
    <name type="scientific">Leucobacter chromiiresistens</name>
    <dbReference type="NCBI Taxonomy" id="1079994"/>
    <lineage>
        <taxon>Bacteria</taxon>
        <taxon>Bacillati</taxon>
        <taxon>Actinomycetota</taxon>
        <taxon>Actinomycetes</taxon>
        <taxon>Micrococcales</taxon>
        <taxon>Microbacteriaceae</taxon>
        <taxon>Leucobacter</taxon>
    </lineage>
</organism>
<feature type="transmembrane region" description="Helical" evidence="1">
    <location>
        <begin position="20"/>
        <end position="42"/>
    </location>
</feature>